<dbReference type="VEuPathDB" id="TrichDB:TRFO_23865"/>
<keyword evidence="3" id="KW-1185">Reference proteome</keyword>
<feature type="coiled-coil region" evidence="1">
    <location>
        <begin position="69"/>
        <end position="163"/>
    </location>
</feature>
<keyword evidence="1" id="KW-0175">Coiled coil</keyword>
<dbReference type="RefSeq" id="XP_068360959.1">
    <property type="nucleotide sequence ID" value="XM_068503418.1"/>
</dbReference>
<feature type="coiled-coil region" evidence="1">
    <location>
        <begin position="519"/>
        <end position="565"/>
    </location>
</feature>
<name>A0A1J4K8T4_9EUKA</name>
<accession>A0A1J4K8T4</accession>
<feature type="coiled-coil region" evidence="1">
    <location>
        <begin position="359"/>
        <end position="414"/>
    </location>
</feature>
<dbReference type="AlphaFoldDB" id="A0A1J4K8T4"/>
<dbReference type="GeneID" id="94838122"/>
<organism evidence="2 3">
    <name type="scientific">Tritrichomonas foetus</name>
    <dbReference type="NCBI Taxonomy" id="1144522"/>
    <lineage>
        <taxon>Eukaryota</taxon>
        <taxon>Metamonada</taxon>
        <taxon>Parabasalia</taxon>
        <taxon>Tritrichomonadida</taxon>
        <taxon>Tritrichomonadidae</taxon>
        <taxon>Tritrichomonas</taxon>
    </lineage>
</organism>
<evidence type="ECO:0000313" key="2">
    <source>
        <dbReference type="EMBL" id="OHT07823.1"/>
    </source>
</evidence>
<protein>
    <submittedName>
        <fullName evidence="2">Uncharacterized protein</fullName>
    </submittedName>
</protein>
<dbReference type="EMBL" id="MLAK01000685">
    <property type="protein sequence ID" value="OHT07823.1"/>
    <property type="molecule type" value="Genomic_DNA"/>
</dbReference>
<sequence>MKTTRFSLQDIPSAQATSLENILQETNNEYNKEYKSLTEREAKFYNQKKIYQSSLRSSKKRIKNLVNYSNELELKHKMIESNKESLQSQFEEANNNLDVEISINENTLERLQHENELLIQKYQYYKLNSIQLHSKLDELENIEKNLNERVSNANKQIAQSEASAPKRLPEKIKNEISILSKNIPEVNKKIDGIEDNIVQKELRKIKLQTETSNLKEKSGLLRIEMAENYQKGDVKNESIRNRLSTKLERLSTVEASQTEKVIILNNLKNTVVYQSQKNKKLNKLLKKSYQKVEDMKDLVAQKHKDKQITKQKIEETKEATDALISRRLKNESNKTEELYNIREEFRKLQKKCGAESYKADQIKLQKTELKEINQKLESLLVNCKEETDFLKIERKEIEKLAEKVLDEKIEKERQYKMDLITLDDITKRIGQEQLMHKQLLDDRMQFLSFPKIEQPKEIEFPELKKSIKSINLEIEALKFECTKRKHQKSTSKQEILLKKVDLEHTKNLLQYLQHEKESFIEKEEEEKLIKLRMKKYENESILKKIEDKQNEILNRKNDLQILQNHLKELSKTQRVTYFGNNVALVVSHDFPRFQQSHTIDEFNIEKVVGFDKLVDFYRRIQIEHNIWNGCVKEMTISGILETWNDEIQRYV</sequence>
<reference evidence="2" key="1">
    <citation type="submission" date="2016-10" db="EMBL/GenBank/DDBJ databases">
        <authorList>
            <person name="Benchimol M."/>
            <person name="Almeida L.G."/>
            <person name="Vasconcelos A.T."/>
            <person name="Perreira-Neves A."/>
            <person name="Rosa I.A."/>
            <person name="Tasca T."/>
            <person name="Bogo M.R."/>
            <person name="de Souza W."/>
        </authorList>
    </citation>
    <scope>NUCLEOTIDE SEQUENCE [LARGE SCALE GENOMIC DNA]</scope>
    <source>
        <strain evidence="2">K</strain>
    </source>
</reference>
<evidence type="ECO:0000256" key="1">
    <source>
        <dbReference type="SAM" id="Coils"/>
    </source>
</evidence>
<dbReference type="Proteomes" id="UP000179807">
    <property type="component" value="Unassembled WGS sequence"/>
</dbReference>
<gene>
    <name evidence="2" type="ORF">TRFO_23865</name>
</gene>
<proteinExistence type="predicted"/>
<comment type="caution">
    <text evidence="2">The sequence shown here is derived from an EMBL/GenBank/DDBJ whole genome shotgun (WGS) entry which is preliminary data.</text>
</comment>
<evidence type="ECO:0000313" key="3">
    <source>
        <dbReference type="Proteomes" id="UP000179807"/>
    </source>
</evidence>